<organism evidence="15 16">
    <name type="scientific">Macleaya cordata</name>
    <name type="common">Five-seeded plume-poppy</name>
    <name type="synonym">Bocconia cordata</name>
    <dbReference type="NCBI Taxonomy" id="56857"/>
    <lineage>
        <taxon>Eukaryota</taxon>
        <taxon>Viridiplantae</taxon>
        <taxon>Streptophyta</taxon>
        <taxon>Embryophyta</taxon>
        <taxon>Tracheophyta</taxon>
        <taxon>Spermatophyta</taxon>
        <taxon>Magnoliopsida</taxon>
        <taxon>Ranunculales</taxon>
        <taxon>Papaveraceae</taxon>
        <taxon>Papaveroideae</taxon>
        <taxon>Macleaya</taxon>
    </lineage>
</organism>
<dbReference type="FunCoup" id="A0A200Q883">
    <property type="interactions" value="5"/>
</dbReference>
<dbReference type="OMA" id="THINMAF"/>
<evidence type="ECO:0000256" key="13">
    <source>
        <dbReference type="SAM" id="Phobius"/>
    </source>
</evidence>
<dbReference type="PROSITE" id="PS50011">
    <property type="entry name" value="PROTEIN_KINASE_DOM"/>
    <property type="match status" value="1"/>
</dbReference>
<dbReference type="InterPro" id="IPR001611">
    <property type="entry name" value="Leu-rich_rpt"/>
</dbReference>
<dbReference type="FunFam" id="3.30.200.20:FF:000125">
    <property type="entry name" value="Protein STRUBBELIG-RECEPTOR FAMILY 8"/>
    <property type="match status" value="1"/>
</dbReference>
<dbReference type="Gene3D" id="1.10.510.10">
    <property type="entry name" value="Transferase(Phosphotransferase) domain 1"/>
    <property type="match status" value="1"/>
</dbReference>
<dbReference type="PANTHER" id="PTHR48056">
    <property type="entry name" value="LRR RECEPTOR-LIKE SERINE/THREONINE-PROTEIN KINASE-RELATED"/>
    <property type="match status" value="1"/>
</dbReference>
<keyword evidence="10" id="KW-0675">Receptor</keyword>
<evidence type="ECO:0000256" key="6">
    <source>
        <dbReference type="ARBA" id="ARBA00022741"/>
    </source>
</evidence>
<evidence type="ECO:0000259" key="14">
    <source>
        <dbReference type="PROSITE" id="PS50011"/>
    </source>
</evidence>
<dbReference type="Pfam" id="PF13855">
    <property type="entry name" value="LRR_8"/>
    <property type="match status" value="1"/>
</dbReference>
<sequence>MTEKRLWSFPYGFLVNPSEIRVKDFVLLSSEIIVLEDFCLCFHENTKRNYCLCNSVTGLLVEMAKFYLWVLLIIYLFSTVLIHQAFALTDPSDVEFRDYMWSRKPTFVQGNGVQNLGNDDHSSNGSSDQSADRKIIVRTTAVTVLQDLYKALNKPQQLVGWNLSGGDPCEESWKGISCSGSSVIFITLNGLELSGNLGGNLFHLFNLKQLDVSSNHIHGEIPYSLPPNATHIDLSSNNFSQNIPFSLTSMKYLRHLNISHNSLSGPVGDIFMGLRNLKKMDLSYNNFTGDLPRSFESLTNLTGLFLQNNQFTGSVIYLAYLPLTDLNIQNNHFSGVVPKQFEYIPNLWIGGNSFQIGGDYPPWNFPTDTIPNDKNIGSHPKTQSNAIESYPTLRSRKQKQKRFSPAAIAFMVGGVALVATCAAAIIALQIKQSRLRKLENLERDHSGFHTPLSIIDCSFSESEGTPQSLMVASPPVPRPRHVPSVHYGRTEDFNGRRQSRNPPIAKMYTVSELQSATNSFSKDNLLGEGSLGSVYKAKFPDGQIFAARSIKTEALSLHEEERFFNVIQNVASLRHPNIISLIGYCIENGQYLLVYEYVRNWSLENALHNNDQKHLPWNNRMTIALGISRALHYLHSTSSPTIAHNNLKAANILLDDEFMPRLCDSGLAVLRPFTSNTTKLKASELAISCSGYTAPENGQGRVDNRKSDIFSFGVLLLELLTGRKPFDSTRPREEQSLVK</sequence>
<dbReference type="EMBL" id="MVGT01002762">
    <property type="protein sequence ID" value="OVA06645.1"/>
    <property type="molecule type" value="Genomic_DNA"/>
</dbReference>
<evidence type="ECO:0000256" key="2">
    <source>
        <dbReference type="ARBA" id="ARBA00022614"/>
    </source>
</evidence>
<dbReference type="GO" id="GO:0016020">
    <property type="term" value="C:membrane"/>
    <property type="evidence" value="ECO:0007669"/>
    <property type="project" value="UniProtKB-SubCell"/>
</dbReference>
<accession>A0A200Q883</accession>
<keyword evidence="8 13" id="KW-1133">Transmembrane helix</keyword>
<dbReference type="SUPFAM" id="SSF56112">
    <property type="entry name" value="Protein kinase-like (PK-like)"/>
    <property type="match status" value="1"/>
</dbReference>
<keyword evidence="7" id="KW-0067">ATP-binding</keyword>
<dbReference type="PANTHER" id="PTHR48056:SF81">
    <property type="entry name" value="RECEPTOR PROTEIN-TYROSINE KINASE CEPR1"/>
    <property type="match status" value="1"/>
</dbReference>
<dbReference type="InterPro" id="IPR032675">
    <property type="entry name" value="LRR_dom_sf"/>
</dbReference>
<feature type="domain" description="Protein kinase" evidence="14">
    <location>
        <begin position="520"/>
        <end position="739"/>
    </location>
</feature>
<keyword evidence="16" id="KW-1185">Reference proteome</keyword>
<dbReference type="Gene3D" id="3.30.200.20">
    <property type="entry name" value="Phosphorylase Kinase, domain 1"/>
    <property type="match status" value="1"/>
</dbReference>
<dbReference type="FunFam" id="3.80.10.10:FF:000062">
    <property type="entry name" value="protein STRUBBELIG-RECEPTOR FAMILY 3"/>
    <property type="match status" value="1"/>
</dbReference>
<evidence type="ECO:0000313" key="15">
    <source>
        <dbReference type="EMBL" id="OVA06645.1"/>
    </source>
</evidence>
<keyword evidence="11" id="KW-0325">Glycoprotein</keyword>
<dbReference type="Gene3D" id="3.80.10.10">
    <property type="entry name" value="Ribonuclease Inhibitor"/>
    <property type="match status" value="1"/>
</dbReference>
<dbReference type="InParanoid" id="A0A200Q883"/>
<dbReference type="InterPro" id="IPR000719">
    <property type="entry name" value="Prot_kinase_dom"/>
</dbReference>
<dbReference type="Proteomes" id="UP000195402">
    <property type="component" value="Unassembled WGS sequence"/>
</dbReference>
<name>A0A200Q883_MACCD</name>
<evidence type="ECO:0000313" key="16">
    <source>
        <dbReference type="Proteomes" id="UP000195402"/>
    </source>
</evidence>
<evidence type="ECO:0000256" key="9">
    <source>
        <dbReference type="ARBA" id="ARBA00023136"/>
    </source>
</evidence>
<dbReference type="InterPro" id="IPR011009">
    <property type="entry name" value="Kinase-like_dom_sf"/>
</dbReference>
<comment type="caution">
    <text evidence="15">The sequence shown here is derived from an EMBL/GenBank/DDBJ whole genome shotgun (WGS) entry which is preliminary data.</text>
</comment>
<evidence type="ECO:0000256" key="8">
    <source>
        <dbReference type="ARBA" id="ARBA00022989"/>
    </source>
</evidence>
<evidence type="ECO:0000256" key="4">
    <source>
        <dbReference type="ARBA" id="ARBA00022729"/>
    </source>
</evidence>
<feature type="region of interest" description="Disordered" evidence="12">
    <location>
        <begin position="375"/>
        <end position="395"/>
    </location>
</feature>
<feature type="transmembrane region" description="Helical" evidence="13">
    <location>
        <begin position="66"/>
        <end position="88"/>
    </location>
</feature>
<dbReference type="AlphaFoldDB" id="A0A200Q883"/>
<feature type="transmembrane region" description="Helical" evidence="13">
    <location>
        <begin position="403"/>
        <end position="428"/>
    </location>
</feature>
<evidence type="ECO:0000256" key="5">
    <source>
        <dbReference type="ARBA" id="ARBA00022737"/>
    </source>
</evidence>
<evidence type="ECO:0000256" key="3">
    <source>
        <dbReference type="ARBA" id="ARBA00022692"/>
    </source>
</evidence>
<comment type="subcellular location">
    <subcellularLocation>
        <location evidence="1">Membrane</location>
    </subcellularLocation>
</comment>
<keyword evidence="6" id="KW-0547">Nucleotide-binding</keyword>
<dbReference type="STRING" id="56857.A0A200Q883"/>
<keyword evidence="5" id="KW-0677">Repeat</keyword>
<proteinExistence type="predicted"/>
<dbReference type="InterPro" id="IPR050647">
    <property type="entry name" value="Plant_LRR-RLKs"/>
</dbReference>
<gene>
    <name evidence="15" type="ORF">BVC80_8919g14</name>
</gene>
<protein>
    <submittedName>
        <fullName evidence="15">Protein kinase domain</fullName>
    </submittedName>
</protein>
<keyword evidence="9 13" id="KW-0472">Membrane</keyword>
<evidence type="ECO:0000256" key="7">
    <source>
        <dbReference type="ARBA" id="ARBA00022840"/>
    </source>
</evidence>
<evidence type="ECO:0000256" key="12">
    <source>
        <dbReference type="SAM" id="MobiDB-lite"/>
    </source>
</evidence>
<dbReference type="Pfam" id="PF08263">
    <property type="entry name" value="LRRNT_2"/>
    <property type="match status" value="1"/>
</dbReference>
<dbReference type="SUPFAM" id="SSF52058">
    <property type="entry name" value="L domain-like"/>
    <property type="match status" value="1"/>
</dbReference>
<dbReference type="GO" id="GO:0004672">
    <property type="term" value="F:protein kinase activity"/>
    <property type="evidence" value="ECO:0007669"/>
    <property type="project" value="InterPro"/>
</dbReference>
<dbReference type="OrthoDB" id="676979at2759"/>
<evidence type="ECO:0000256" key="11">
    <source>
        <dbReference type="ARBA" id="ARBA00023180"/>
    </source>
</evidence>
<keyword evidence="15" id="KW-0418">Kinase</keyword>
<dbReference type="GO" id="GO:0005524">
    <property type="term" value="F:ATP binding"/>
    <property type="evidence" value="ECO:0007669"/>
    <property type="project" value="UniProtKB-KW"/>
</dbReference>
<reference evidence="15 16" key="1">
    <citation type="journal article" date="2017" name="Mol. Plant">
        <title>The Genome of Medicinal Plant Macleaya cordata Provides New Insights into Benzylisoquinoline Alkaloids Metabolism.</title>
        <authorList>
            <person name="Liu X."/>
            <person name="Liu Y."/>
            <person name="Huang P."/>
            <person name="Ma Y."/>
            <person name="Qing Z."/>
            <person name="Tang Q."/>
            <person name="Cao H."/>
            <person name="Cheng P."/>
            <person name="Zheng Y."/>
            <person name="Yuan Z."/>
            <person name="Zhou Y."/>
            <person name="Liu J."/>
            <person name="Tang Z."/>
            <person name="Zhuo Y."/>
            <person name="Zhang Y."/>
            <person name="Yu L."/>
            <person name="Huang J."/>
            <person name="Yang P."/>
            <person name="Peng Q."/>
            <person name="Zhang J."/>
            <person name="Jiang W."/>
            <person name="Zhang Z."/>
            <person name="Lin K."/>
            <person name="Ro D.K."/>
            <person name="Chen X."/>
            <person name="Xiong X."/>
            <person name="Shang Y."/>
            <person name="Huang S."/>
            <person name="Zeng J."/>
        </authorList>
    </citation>
    <scope>NUCLEOTIDE SEQUENCE [LARGE SCALE GENOMIC DNA]</scope>
    <source>
        <strain evidence="16">cv. BLH2017</strain>
        <tissue evidence="15">Root</tissue>
    </source>
</reference>
<keyword evidence="4" id="KW-0732">Signal</keyword>
<keyword evidence="15" id="KW-0808">Transferase</keyword>
<dbReference type="InterPro" id="IPR013210">
    <property type="entry name" value="LRR_N_plant-typ"/>
</dbReference>
<dbReference type="GO" id="GO:0033612">
    <property type="term" value="F:receptor serine/threonine kinase binding"/>
    <property type="evidence" value="ECO:0007669"/>
    <property type="project" value="TreeGrafter"/>
</dbReference>
<keyword evidence="3 13" id="KW-0812">Transmembrane</keyword>
<dbReference type="Pfam" id="PF00069">
    <property type="entry name" value="Pkinase"/>
    <property type="match status" value="1"/>
</dbReference>
<feature type="region of interest" description="Disordered" evidence="12">
    <location>
        <begin position="111"/>
        <end position="131"/>
    </location>
</feature>
<evidence type="ECO:0000256" key="10">
    <source>
        <dbReference type="ARBA" id="ARBA00023170"/>
    </source>
</evidence>
<evidence type="ECO:0000256" key="1">
    <source>
        <dbReference type="ARBA" id="ARBA00004370"/>
    </source>
</evidence>
<keyword evidence="2" id="KW-0433">Leucine-rich repeat</keyword>
<dbReference type="Pfam" id="PF00560">
    <property type="entry name" value="LRR_1"/>
    <property type="match status" value="2"/>
</dbReference>